<dbReference type="CDD" id="cd00082">
    <property type="entry name" value="HisKA"/>
    <property type="match status" value="1"/>
</dbReference>
<proteinExistence type="predicted"/>
<dbReference type="PROSITE" id="PS50109">
    <property type="entry name" value="HIS_KIN"/>
    <property type="match status" value="1"/>
</dbReference>
<dbReference type="SUPFAM" id="SSF158472">
    <property type="entry name" value="HAMP domain-like"/>
    <property type="match status" value="1"/>
</dbReference>
<evidence type="ECO:0000256" key="9">
    <source>
        <dbReference type="ARBA" id="ARBA00023012"/>
    </source>
</evidence>
<keyword evidence="8 11" id="KW-1133">Transmembrane helix</keyword>
<keyword evidence="7 14" id="KW-0418">Kinase</keyword>
<evidence type="ECO:0000256" key="5">
    <source>
        <dbReference type="ARBA" id="ARBA00022679"/>
    </source>
</evidence>
<dbReference type="SMART" id="SM00387">
    <property type="entry name" value="HATPase_c"/>
    <property type="match status" value="1"/>
</dbReference>
<dbReference type="GO" id="GO:0000155">
    <property type="term" value="F:phosphorelay sensor kinase activity"/>
    <property type="evidence" value="ECO:0007669"/>
    <property type="project" value="InterPro"/>
</dbReference>
<feature type="domain" description="HAMP" evidence="13">
    <location>
        <begin position="79"/>
        <end position="133"/>
    </location>
</feature>
<evidence type="ECO:0000313" key="14">
    <source>
        <dbReference type="EMBL" id="EFL52375.1"/>
    </source>
</evidence>
<dbReference type="InterPro" id="IPR003661">
    <property type="entry name" value="HisK_dim/P_dom"/>
</dbReference>
<gene>
    <name evidence="14" type="ORF">DesfrDRAFT_0864</name>
</gene>
<dbReference type="InterPro" id="IPR003660">
    <property type="entry name" value="HAMP_dom"/>
</dbReference>
<evidence type="ECO:0000256" key="6">
    <source>
        <dbReference type="ARBA" id="ARBA00022692"/>
    </source>
</evidence>
<dbReference type="Proteomes" id="UP000006250">
    <property type="component" value="Unassembled WGS sequence"/>
</dbReference>
<feature type="domain" description="Histidine kinase" evidence="12">
    <location>
        <begin position="141"/>
        <end position="350"/>
    </location>
</feature>
<dbReference type="InterPro" id="IPR050428">
    <property type="entry name" value="TCS_sensor_his_kinase"/>
</dbReference>
<dbReference type="EMBL" id="AECZ01000004">
    <property type="protein sequence ID" value="EFL52375.1"/>
    <property type="molecule type" value="Genomic_DNA"/>
</dbReference>
<dbReference type="InterPro" id="IPR005467">
    <property type="entry name" value="His_kinase_dom"/>
</dbReference>
<evidence type="ECO:0000313" key="15">
    <source>
        <dbReference type="Proteomes" id="UP000006250"/>
    </source>
</evidence>
<feature type="transmembrane region" description="Helical" evidence="11">
    <location>
        <begin position="12"/>
        <end position="36"/>
    </location>
</feature>
<keyword evidence="15" id="KW-1185">Reference proteome</keyword>
<evidence type="ECO:0000256" key="7">
    <source>
        <dbReference type="ARBA" id="ARBA00022777"/>
    </source>
</evidence>
<dbReference type="PRINTS" id="PR00344">
    <property type="entry name" value="BCTRLSENSOR"/>
</dbReference>
<dbReference type="PANTHER" id="PTHR45436">
    <property type="entry name" value="SENSOR HISTIDINE KINASE YKOH"/>
    <property type="match status" value="1"/>
</dbReference>
<dbReference type="Pfam" id="PF00672">
    <property type="entry name" value="HAMP"/>
    <property type="match status" value="1"/>
</dbReference>
<organism evidence="14 15">
    <name type="scientific">Solidesulfovibrio fructosivorans JJ]</name>
    <dbReference type="NCBI Taxonomy" id="596151"/>
    <lineage>
        <taxon>Bacteria</taxon>
        <taxon>Pseudomonadati</taxon>
        <taxon>Thermodesulfobacteriota</taxon>
        <taxon>Desulfovibrionia</taxon>
        <taxon>Desulfovibrionales</taxon>
        <taxon>Desulfovibrionaceae</taxon>
        <taxon>Solidesulfovibrio</taxon>
    </lineage>
</organism>
<dbReference type="SMART" id="SM00388">
    <property type="entry name" value="HisKA"/>
    <property type="match status" value="1"/>
</dbReference>
<evidence type="ECO:0000259" key="12">
    <source>
        <dbReference type="PROSITE" id="PS50109"/>
    </source>
</evidence>
<keyword evidence="4" id="KW-0597">Phosphoprotein</keyword>
<dbReference type="Gene3D" id="1.10.287.130">
    <property type="match status" value="1"/>
</dbReference>
<sequence precursor="true">MKLVGLSRQIMLAMMAIALGVTLLVILTSYAFYYLWQIYWPDNSLDSSWIPTGPEWIWIIGATLAGLALSILVAINLSRRILVPLNSVAASIRRVAQGDLNARAIAGDRSLGEAAQLADDFNALANQLQRMTEEQAFWNAAIAHELRTPVTILRGRLQGLAEGVFTPSTSQFLSLLTQVEGLTRLIEDLRVVSLVESGHLDLQLRETQLDAEINAVVDMVGDALQSAGQRAILELDARSVYCDPVRIRQALLALLHNVCRYAVAGHVRIQSHVKDGWCELSVEDDGPGMPADLIPYLFTAFRRAQGARSGGSGLGLAVVAAIARAHGGRAACRTAASGGSVFTLTWPIDPVHGLPGPDCGEHG</sequence>
<dbReference type="InterPro" id="IPR036890">
    <property type="entry name" value="HATPase_C_sf"/>
</dbReference>
<feature type="transmembrane region" description="Helical" evidence="11">
    <location>
        <begin position="56"/>
        <end position="77"/>
    </location>
</feature>
<keyword evidence="5" id="KW-0808">Transferase</keyword>
<dbReference type="OrthoDB" id="9812241at2"/>
<reference evidence="14 15" key="1">
    <citation type="submission" date="2010-08" db="EMBL/GenBank/DDBJ databases">
        <title>The draft genome of Desulfovibrio fructosovorans JJ.</title>
        <authorList>
            <consortium name="US DOE Joint Genome Institute (JGI-PGF)"/>
            <person name="Lucas S."/>
            <person name="Copeland A."/>
            <person name="Lapidus A."/>
            <person name="Cheng J.-F."/>
            <person name="Bruce D."/>
            <person name="Goodwin L."/>
            <person name="Pitluck S."/>
            <person name="Land M.L."/>
            <person name="Hauser L."/>
            <person name="Chang Y.-J."/>
            <person name="Jeffries C."/>
            <person name="Wall J.D."/>
            <person name="Stahl D.A."/>
            <person name="Arkin A.P."/>
            <person name="Dehal P."/>
            <person name="Stolyar S.M."/>
            <person name="Hazen T.C."/>
            <person name="Woyke T.J."/>
        </authorList>
    </citation>
    <scope>NUCLEOTIDE SEQUENCE [LARGE SCALE GENOMIC DNA]</scope>
    <source>
        <strain evidence="14 15">JJ</strain>
    </source>
</reference>
<protein>
    <recommendedName>
        <fullName evidence="3">histidine kinase</fullName>
        <ecNumber evidence="3">2.7.13.3</ecNumber>
    </recommendedName>
</protein>
<dbReference type="PROSITE" id="PS50885">
    <property type="entry name" value="HAMP"/>
    <property type="match status" value="1"/>
</dbReference>
<dbReference type="Gene3D" id="3.30.565.10">
    <property type="entry name" value="Histidine kinase-like ATPase, C-terminal domain"/>
    <property type="match status" value="1"/>
</dbReference>
<comment type="catalytic activity">
    <reaction evidence="1">
        <text>ATP + protein L-histidine = ADP + protein N-phospho-L-histidine.</text>
        <dbReference type="EC" id="2.7.13.3"/>
    </reaction>
</comment>
<dbReference type="eggNOG" id="COG2205">
    <property type="taxonomic scope" value="Bacteria"/>
</dbReference>
<name>E1JTB5_SOLFR</name>
<dbReference type="STRING" id="596151.DesfrDRAFT_0864"/>
<evidence type="ECO:0000256" key="11">
    <source>
        <dbReference type="SAM" id="Phobius"/>
    </source>
</evidence>
<evidence type="ECO:0000256" key="10">
    <source>
        <dbReference type="ARBA" id="ARBA00023136"/>
    </source>
</evidence>
<keyword evidence="10 11" id="KW-0472">Membrane</keyword>
<dbReference type="InterPro" id="IPR003594">
    <property type="entry name" value="HATPase_dom"/>
</dbReference>
<dbReference type="SMART" id="SM00304">
    <property type="entry name" value="HAMP"/>
    <property type="match status" value="1"/>
</dbReference>
<keyword evidence="6 11" id="KW-0812">Transmembrane</keyword>
<accession>E1JTB5</accession>
<keyword evidence="9" id="KW-0902">Two-component regulatory system</keyword>
<dbReference type="AlphaFoldDB" id="E1JTB5"/>
<dbReference type="PANTHER" id="PTHR45436:SF5">
    <property type="entry name" value="SENSOR HISTIDINE KINASE TRCS"/>
    <property type="match status" value="1"/>
</dbReference>
<dbReference type="InterPro" id="IPR036097">
    <property type="entry name" value="HisK_dim/P_sf"/>
</dbReference>
<dbReference type="RefSeq" id="WP_005991447.1">
    <property type="nucleotide sequence ID" value="NZ_AECZ01000004.1"/>
</dbReference>
<evidence type="ECO:0000256" key="8">
    <source>
        <dbReference type="ARBA" id="ARBA00022989"/>
    </source>
</evidence>
<evidence type="ECO:0000259" key="13">
    <source>
        <dbReference type="PROSITE" id="PS50885"/>
    </source>
</evidence>
<dbReference type="SUPFAM" id="SSF47384">
    <property type="entry name" value="Homodimeric domain of signal transducing histidine kinase"/>
    <property type="match status" value="1"/>
</dbReference>
<dbReference type="GO" id="GO:0005886">
    <property type="term" value="C:plasma membrane"/>
    <property type="evidence" value="ECO:0007669"/>
    <property type="project" value="TreeGrafter"/>
</dbReference>
<comment type="subcellular location">
    <subcellularLocation>
        <location evidence="2">Membrane</location>
    </subcellularLocation>
</comment>
<dbReference type="EC" id="2.7.13.3" evidence="3"/>
<evidence type="ECO:0000256" key="3">
    <source>
        <dbReference type="ARBA" id="ARBA00012438"/>
    </source>
</evidence>
<dbReference type="CDD" id="cd00075">
    <property type="entry name" value="HATPase"/>
    <property type="match status" value="1"/>
</dbReference>
<dbReference type="Gene3D" id="6.10.340.10">
    <property type="match status" value="1"/>
</dbReference>
<dbReference type="Pfam" id="PF00512">
    <property type="entry name" value="HisKA"/>
    <property type="match status" value="1"/>
</dbReference>
<dbReference type="Pfam" id="PF02518">
    <property type="entry name" value="HATPase_c"/>
    <property type="match status" value="1"/>
</dbReference>
<evidence type="ECO:0000256" key="2">
    <source>
        <dbReference type="ARBA" id="ARBA00004370"/>
    </source>
</evidence>
<dbReference type="CDD" id="cd06225">
    <property type="entry name" value="HAMP"/>
    <property type="match status" value="1"/>
</dbReference>
<dbReference type="SUPFAM" id="SSF55874">
    <property type="entry name" value="ATPase domain of HSP90 chaperone/DNA topoisomerase II/histidine kinase"/>
    <property type="match status" value="1"/>
</dbReference>
<evidence type="ECO:0000256" key="4">
    <source>
        <dbReference type="ARBA" id="ARBA00022553"/>
    </source>
</evidence>
<evidence type="ECO:0000256" key="1">
    <source>
        <dbReference type="ARBA" id="ARBA00000085"/>
    </source>
</evidence>
<dbReference type="InterPro" id="IPR004358">
    <property type="entry name" value="Sig_transdc_His_kin-like_C"/>
</dbReference>
<comment type="caution">
    <text evidence="14">The sequence shown here is derived from an EMBL/GenBank/DDBJ whole genome shotgun (WGS) entry which is preliminary data.</text>
</comment>